<dbReference type="Pfam" id="PF07883">
    <property type="entry name" value="Cupin_2"/>
    <property type="match status" value="1"/>
</dbReference>
<gene>
    <name evidence="2" type="ORF">OJF2_08970</name>
</gene>
<dbReference type="Proteomes" id="UP000324233">
    <property type="component" value="Chromosome"/>
</dbReference>
<dbReference type="InterPro" id="IPR014710">
    <property type="entry name" value="RmlC-like_jellyroll"/>
</dbReference>
<dbReference type="CDD" id="cd02230">
    <property type="entry name" value="cupin_HP0902-like"/>
    <property type="match status" value="1"/>
</dbReference>
<dbReference type="PANTHER" id="PTHR37694:SF1">
    <property type="entry name" value="SLR8022 PROTEIN"/>
    <property type="match status" value="1"/>
</dbReference>
<accession>A0A5B9VVG2</accession>
<dbReference type="AlphaFoldDB" id="A0A5B9VVG2"/>
<name>A0A5B9VVG2_9BACT</name>
<evidence type="ECO:0000259" key="1">
    <source>
        <dbReference type="Pfam" id="PF07883"/>
    </source>
</evidence>
<protein>
    <submittedName>
        <fullName evidence="2">Cupin domain protein</fullName>
    </submittedName>
</protein>
<organism evidence="2 3">
    <name type="scientific">Aquisphaera giovannonii</name>
    <dbReference type="NCBI Taxonomy" id="406548"/>
    <lineage>
        <taxon>Bacteria</taxon>
        <taxon>Pseudomonadati</taxon>
        <taxon>Planctomycetota</taxon>
        <taxon>Planctomycetia</taxon>
        <taxon>Isosphaerales</taxon>
        <taxon>Isosphaeraceae</taxon>
        <taxon>Aquisphaera</taxon>
    </lineage>
</organism>
<sequence>MPTTSEPYAYFPDLLAEVAVPADGILSRTIAGDDRGKVVLFGFGAGQELSEHTAAMPATLQFLSGEATVGLGDDTVEARAGTFIHMPAGLRHSVRAKAPTVMVLTLFKGTAASTA</sequence>
<proteinExistence type="predicted"/>
<evidence type="ECO:0000313" key="2">
    <source>
        <dbReference type="EMBL" id="QEH32426.1"/>
    </source>
</evidence>
<dbReference type="OrthoDB" id="9793184at2"/>
<keyword evidence="3" id="KW-1185">Reference proteome</keyword>
<feature type="domain" description="Cupin type-2" evidence="1">
    <location>
        <begin position="46"/>
        <end position="103"/>
    </location>
</feature>
<dbReference type="InterPro" id="IPR013096">
    <property type="entry name" value="Cupin_2"/>
</dbReference>
<dbReference type="KEGG" id="agv:OJF2_08970"/>
<dbReference type="PANTHER" id="PTHR37694">
    <property type="entry name" value="SLR8022 PROTEIN"/>
    <property type="match status" value="1"/>
</dbReference>
<dbReference type="EMBL" id="CP042997">
    <property type="protein sequence ID" value="QEH32426.1"/>
    <property type="molecule type" value="Genomic_DNA"/>
</dbReference>
<dbReference type="SUPFAM" id="SSF51182">
    <property type="entry name" value="RmlC-like cupins"/>
    <property type="match status" value="1"/>
</dbReference>
<dbReference type="InterPro" id="IPR011051">
    <property type="entry name" value="RmlC_Cupin_sf"/>
</dbReference>
<dbReference type="Gene3D" id="2.60.120.10">
    <property type="entry name" value="Jelly Rolls"/>
    <property type="match status" value="1"/>
</dbReference>
<reference evidence="2 3" key="1">
    <citation type="submission" date="2019-08" db="EMBL/GenBank/DDBJ databases">
        <title>Deep-cultivation of Planctomycetes and their phenomic and genomic characterization uncovers novel biology.</title>
        <authorList>
            <person name="Wiegand S."/>
            <person name="Jogler M."/>
            <person name="Boedeker C."/>
            <person name="Pinto D."/>
            <person name="Vollmers J."/>
            <person name="Rivas-Marin E."/>
            <person name="Kohn T."/>
            <person name="Peeters S.H."/>
            <person name="Heuer A."/>
            <person name="Rast P."/>
            <person name="Oberbeckmann S."/>
            <person name="Bunk B."/>
            <person name="Jeske O."/>
            <person name="Meyerdierks A."/>
            <person name="Storesund J.E."/>
            <person name="Kallscheuer N."/>
            <person name="Luecker S."/>
            <person name="Lage O.M."/>
            <person name="Pohl T."/>
            <person name="Merkel B.J."/>
            <person name="Hornburger P."/>
            <person name="Mueller R.-W."/>
            <person name="Bruemmer F."/>
            <person name="Labrenz M."/>
            <person name="Spormann A.M."/>
            <person name="Op den Camp H."/>
            <person name="Overmann J."/>
            <person name="Amann R."/>
            <person name="Jetten M.S.M."/>
            <person name="Mascher T."/>
            <person name="Medema M.H."/>
            <person name="Devos D.P."/>
            <person name="Kaster A.-K."/>
            <person name="Ovreas L."/>
            <person name="Rohde M."/>
            <person name="Galperin M.Y."/>
            <person name="Jogler C."/>
        </authorList>
    </citation>
    <scope>NUCLEOTIDE SEQUENCE [LARGE SCALE GENOMIC DNA]</scope>
    <source>
        <strain evidence="2 3">OJF2</strain>
    </source>
</reference>
<evidence type="ECO:0000313" key="3">
    <source>
        <dbReference type="Proteomes" id="UP000324233"/>
    </source>
</evidence>